<sequence>MMPSWSGASHVSGLYEAAHTAAGPDEVRRSGSNQINALEAP</sequence>
<name>I3XHI7_SINF2</name>
<feature type="region of interest" description="Disordered" evidence="1">
    <location>
        <begin position="21"/>
        <end position="41"/>
    </location>
</feature>
<accession>I3XHI7</accession>
<keyword evidence="2" id="KW-0614">Plasmid</keyword>
<dbReference type="AlphaFoldDB" id="I3XHI7"/>
<gene>
    <name evidence="2" type="ORF">USDA257_p06350</name>
</gene>
<dbReference type="EMBL" id="CP003581">
    <property type="protein sequence ID" value="AFL55343.1"/>
    <property type="molecule type" value="Genomic_DNA"/>
</dbReference>
<dbReference type="HOGENOM" id="CLU_3276724_0_0_5"/>
<geneLocation type="plasmid" evidence="3">
    <name>pUSDA257 fragment 18</name>
</geneLocation>
<protein>
    <submittedName>
        <fullName evidence="2">Uncharacterized protein</fullName>
    </submittedName>
</protein>
<proteinExistence type="predicted"/>
<feature type="compositionally biased region" description="Polar residues" evidence="1">
    <location>
        <begin position="30"/>
        <end position="41"/>
    </location>
</feature>
<evidence type="ECO:0000313" key="2">
    <source>
        <dbReference type="EMBL" id="AFL55343.1"/>
    </source>
</evidence>
<organism evidence="2">
    <name type="scientific">Sinorhizobium fredii (strain USDA 257)</name>
    <dbReference type="NCBI Taxonomy" id="1185652"/>
    <lineage>
        <taxon>Bacteria</taxon>
        <taxon>Pseudomonadati</taxon>
        <taxon>Pseudomonadota</taxon>
        <taxon>Alphaproteobacteria</taxon>
        <taxon>Hyphomicrobiales</taxon>
        <taxon>Rhizobiaceae</taxon>
        <taxon>Sinorhizobium/Ensifer group</taxon>
        <taxon>Sinorhizobium</taxon>
    </lineage>
</organism>
<evidence type="ECO:0000313" key="3">
    <source>
        <dbReference type="Proteomes" id="UP000006180"/>
    </source>
</evidence>
<reference evidence="2" key="1">
    <citation type="journal article" date="2012" name="J. Bacteriol.">
        <title>Complete genome sequence of the broad-host-range strain Sinorhizobium fredii USDA257.</title>
        <authorList>
            <person name="Schuldes J."/>
            <person name="Rodriguez Orbegoso M."/>
            <person name="Schmeisser C."/>
            <person name="Krishnan H.B."/>
            <person name="Daniel R."/>
            <person name="Streit W.R."/>
        </authorList>
    </citation>
    <scope>NUCLEOTIDE SEQUENCE [LARGE SCALE GENOMIC DNA]</scope>
    <source>
        <strain evidence="2">USDA 257</strain>
        <plasmid evidence="2">pUSDA257</plasmid>
    </source>
</reference>
<evidence type="ECO:0000256" key="1">
    <source>
        <dbReference type="SAM" id="MobiDB-lite"/>
    </source>
</evidence>